<dbReference type="AlphaFoldDB" id="A0A227PCZ5"/>
<evidence type="ECO:0000313" key="1">
    <source>
        <dbReference type="EMBL" id="OXG07036.1"/>
    </source>
</evidence>
<dbReference type="Proteomes" id="UP000214684">
    <property type="component" value="Unassembled WGS sequence"/>
</dbReference>
<dbReference type="OrthoDB" id="1335205at2"/>
<dbReference type="RefSeq" id="WP_089479261.1">
    <property type="nucleotide sequence ID" value="NZ_MUGS01000014.1"/>
</dbReference>
<sequence length="242" mass="28188">MKLNRLLFTTAILSVVSVQSQTIQKKNQLEFSVGNDFGFLKNLEFAPVAMYEYEGLIYKLGYTRTSKKQNLFEVKLDYLKAELKTDLLSNLNTDYSKIGVGFSYLKQVYNKNQFAVQLGLQSQTTTSTYLNGDYSPAHNENYFTFHQEFGIKARFSYQLDDKHYLSTKLTLPVVLLRANNADGKFYTLDRYQSIVWDLEYGYKLSDHFDVKAAYNFNYARLQVPSAYRELQHQINLGINYKF</sequence>
<dbReference type="EMBL" id="MUGS01000014">
    <property type="protein sequence ID" value="OXG07036.1"/>
    <property type="molecule type" value="Genomic_DNA"/>
</dbReference>
<evidence type="ECO:0008006" key="3">
    <source>
        <dbReference type="Google" id="ProtNLM"/>
    </source>
</evidence>
<proteinExistence type="predicted"/>
<organism evidence="1 2">
    <name type="scientific">Flavobacterium araucananum</name>
    <dbReference type="NCBI Taxonomy" id="946678"/>
    <lineage>
        <taxon>Bacteria</taxon>
        <taxon>Pseudomonadati</taxon>
        <taxon>Bacteroidota</taxon>
        <taxon>Flavobacteriia</taxon>
        <taxon>Flavobacteriales</taxon>
        <taxon>Flavobacteriaceae</taxon>
        <taxon>Flavobacterium</taxon>
    </lineage>
</organism>
<reference evidence="1 2" key="1">
    <citation type="submission" date="2016-11" db="EMBL/GenBank/DDBJ databases">
        <title>Whole genomes of Flavobacteriaceae.</title>
        <authorList>
            <person name="Stine C."/>
            <person name="Li C."/>
            <person name="Tadesse D."/>
        </authorList>
    </citation>
    <scope>NUCLEOTIDE SEQUENCE [LARGE SCALE GENOMIC DNA]</scope>
    <source>
        <strain evidence="1 2">DSM 24704</strain>
    </source>
</reference>
<keyword evidence="2" id="KW-1185">Reference proteome</keyword>
<accession>A0A227PCZ5</accession>
<comment type="caution">
    <text evidence="1">The sequence shown here is derived from an EMBL/GenBank/DDBJ whole genome shotgun (WGS) entry which is preliminary data.</text>
</comment>
<evidence type="ECO:0000313" key="2">
    <source>
        <dbReference type="Proteomes" id="UP000214684"/>
    </source>
</evidence>
<name>A0A227PCZ5_9FLAO</name>
<protein>
    <recommendedName>
        <fullName evidence="3">Outer membrane protein beta-barrel domain-containing protein</fullName>
    </recommendedName>
</protein>
<gene>
    <name evidence="1" type="ORF">B0A64_09455</name>
</gene>